<comment type="caution">
    <text evidence="1">The sequence shown here is derived from an EMBL/GenBank/DDBJ whole genome shotgun (WGS) entry which is preliminary data.</text>
</comment>
<accession>A0ABW6P9S5</accession>
<proteinExistence type="predicted"/>
<gene>
    <name evidence="1" type="ORF">ACFYU5_25910</name>
</gene>
<dbReference type="Proteomes" id="UP001601442">
    <property type="component" value="Unassembled WGS sequence"/>
</dbReference>
<name>A0ABW6P9S5_9NOCA</name>
<organism evidence="1 2">
    <name type="scientific">Nocardia aobensis</name>
    <dbReference type="NCBI Taxonomy" id="257277"/>
    <lineage>
        <taxon>Bacteria</taxon>
        <taxon>Bacillati</taxon>
        <taxon>Actinomycetota</taxon>
        <taxon>Actinomycetes</taxon>
        <taxon>Mycobacteriales</taxon>
        <taxon>Nocardiaceae</taxon>
        <taxon>Nocardia</taxon>
    </lineage>
</organism>
<dbReference type="RefSeq" id="WP_387398691.1">
    <property type="nucleotide sequence ID" value="NZ_JBIAMT010000005.1"/>
</dbReference>
<evidence type="ECO:0000313" key="1">
    <source>
        <dbReference type="EMBL" id="MFF0499861.1"/>
    </source>
</evidence>
<sequence>MGSLPERGHFHYQLILGEHSSDPAQVALARDWFGLPWSALYLYGSLRDDEGNLYTVLRIPERGDGGRQRFILQTTIDSDDLRVHEASRRSARCTDFVRTHREGTTVLESSPGAQGHPFRFEVDATETRWSEHGVMDLRGRLVEPGLHWHLPHGEDGYYYVSQLYEVEGTILDRPVRGFFGADDMYMRGRIYDNDLLIGEKLHVAWYTWATRYADGTLDAGHFMLGHDGLGMMLLCDETGAVRRTTDVHGSVTLDESGTWPDRIEILAAGEVWEFLPDPRGRMVDFMPMPNPQTEGRWRRVGDDRTPVHWFAYGEIAPSHGTEPDKSRRA</sequence>
<protein>
    <recommendedName>
        <fullName evidence="3">AttH domain-containing protein</fullName>
    </recommendedName>
</protein>
<dbReference type="EMBL" id="JBIAMT010000005">
    <property type="protein sequence ID" value="MFF0499861.1"/>
    <property type="molecule type" value="Genomic_DNA"/>
</dbReference>
<keyword evidence="2" id="KW-1185">Reference proteome</keyword>
<evidence type="ECO:0008006" key="3">
    <source>
        <dbReference type="Google" id="ProtNLM"/>
    </source>
</evidence>
<evidence type="ECO:0000313" key="2">
    <source>
        <dbReference type="Proteomes" id="UP001601442"/>
    </source>
</evidence>
<reference evidence="1 2" key="1">
    <citation type="submission" date="2024-10" db="EMBL/GenBank/DDBJ databases">
        <title>The Natural Products Discovery Center: Release of the First 8490 Sequenced Strains for Exploring Actinobacteria Biosynthetic Diversity.</title>
        <authorList>
            <person name="Kalkreuter E."/>
            <person name="Kautsar S.A."/>
            <person name="Yang D."/>
            <person name="Bader C.D."/>
            <person name="Teijaro C.N."/>
            <person name="Fluegel L."/>
            <person name="Davis C.M."/>
            <person name="Simpson J.R."/>
            <person name="Lauterbach L."/>
            <person name="Steele A.D."/>
            <person name="Gui C."/>
            <person name="Meng S."/>
            <person name="Li G."/>
            <person name="Viehrig K."/>
            <person name="Ye F."/>
            <person name="Su P."/>
            <person name="Kiefer A.F."/>
            <person name="Nichols A."/>
            <person name="Cepeda A.J."/>
            <person name="Yan W."/>
            <person name="Fan B."/>
            <person name="Jiang Y."/>
            <person name="Adhikari A."/>
            <person name="Zheng C.-J."/>
            <person name="Schuster L."/>
            <person name="Cowan T.M."/>
            <person name="Smanski M.J."/>
            <person name="Chevrette M.G."/>
            <person name="De Carvalho L.P.S."/>
            <person name="Shen B."/>
        </authorList>
    </citation>
    <scope>NUCLEOTIDE SEQUENCE [LARGE SCALE GENOMIC DNA]</scope>
    <source>
        <strain evidence="1 2">NPDC004119</strain>
    </source>
</reference>